<feature type="compositionally biased region" description="Basic and acidic residues" evidence="1">
    <location>
        <begin position="321"/>
        <end position="331"/>
    </location>
</feature>
<dbReference type="EMBL" id="CADCVJ010000014">
    <property type="protein sequence ID" value="CAA9462013.1"/>
    <property type="molecule type" value="Genomic_DNA"/>
</dbReference>
<name>A0A6J4RCL7_9ACTN</name>
<feature type="compositionally biased region" description="Basic residues" evidence="1">
    <location>
        <begin position="160"/>
        <end position="183"/>
    </location>
</feature>
<feature type="region of interest" description="Disordered" evidence="1">
    <location>
        <begin position="414"/>
        <end position="471"/>
    </location>
</feature>
<sequence>EGRGRRLSERRQVLAGQPPDAEPRGGGSRARGHHARSQGALDRVERPPHHADRHRRRRSRRQRPAVGLDPGSGPCRPRRRAGRPLRGRRPRRPAPRRSGDRRHPAPRGPARGGGGQQDRLAGRHRARPRVPRPRPGGAAAGLGRPGPRHRRPAGPAGVARARRRGSNRGRRRRGPPGRHRATQRRQVLAGQRVPRTRPHDRLRRRRHHARRDRHADRGRGAAHAAGRHRRHPARGQGPGVGRVLHRPALAARRRARRCRAGGLRRHRRRHLAGPAHRRAGDEVGLRDGAGAQQVGPDRSRRGRTRPRAGARRAEAAPAPARADRLGQDRPPHQPAAAGGALAGRPGGPPHPHARAQPVPLRARRGAPAAGQAGQAAAPALHLPVRGLTTALRHPGELARAADARLRVLRREPAARALRDGRDPADHRLPRAQGQGGGGPRGLGRGQGQGAPWTRQGRAPHQLEQTNRQYPI</sequence>
<feature type="non-terminal residue" evidence="2">
    <location>
        <position position="1"/>
    </location>
</feature>
<feature type="compositionally biased region" description="Basic residues" evidence="1">
    <location>
        <begin position="76"/>
        <end position="95"/>
    </location>
</feature>
<dbReference type="AlphaFoldDB" id="A0A6J4RCL7"/>
<feature type="compositionally biased region" description="Gly residues" evidence="1">
    <location>
        <begin position="433"/>
        <end position="448"/>
    </location>
</feature>
<organism evidence="2">
    <name type="scientific">uncultured Solirubrobacteraceae bacterium</name>
    <dbReference type="NCBI Taxonomy" id="1162706"/>
    <lineage>
        <taxon>Bacteria</taxon>
        <taxon>Bacillati</taxon>
        <taxon>Actinomycetota</taxon>
        <taxon>Thermoleophilia</taxon>
        <taxon>Solirubrobacterales</taxon>
        <taxon>Solirubrobacteraceae</taxon>
        <taxon>environmental samples</taxon>
    </lineage>
</organism>
<reference evidence="2" key="1">
    <citation type="submission" date="2020-02" db="EMBL/GenBank/DDBJ databases">
        <authorList>
            <person name="Meier V. D."/>
        </authorList>
    </citation>
    <scope>NUCLEOTIDE SEQUENCE</scope>
    <source>
        <strain evidence="2">AVDCRST_MAG38</strain>
    </source>
</reference>
<feature type="non-terminal residue" evidence="2">
    <location>
        <position position="471"/>
    </location>
</feature>
<feature type="compositionally biased region" description="Basic residues" evidence="1">
    <location>
        <begin position="51"/>
        <end position="63"/>
    </location>
</feature>
<proteinExistence type="predicted"/>
<feature type="region of interest" description="Disordered" evidence="1">
    <location>
        <begin position="1"/>
        <end position="356"/>
    </location>
</feature>
<feature type="compositionally biased region" description="Basic residues" evidence="1">
    <location>
        <begin position="122"/>
        <end position="132"/>
    </location>
</feature>
<feature type="compositionally biased region" description="Basic and acidic residues" evidence="1">
    <location>
        <begin position="1"/>
        <end position="12"/>
    </location>
</feature>
<gene>
    <name evidence="2" type="ORF">AVDCRST_MAG38-184</name>
</gene>
<feature type="compositionally biased region" description="Basic residues" evidence="1">
    <location>
        <begin position="300"/>
        <end position="310"/>
    </location>
</feature>
<protein>
    <submittedName>
        <fullName evidence="2">GTP-binding protein EngA</fullName>
    </submittedName>
</protein>
<evidence type="ECO:0000313" key="2">
    <source>
        <dbReference type="EMBL" id="CAA9462013.1"/>
    </source>
</evidence>
<feature type="compositionally biased region" description="Basic residues" evidence="1">
    <location>
        <begin position="251"/>
        <end position="277"/>
    </location>
</feature>
<feature type="compositionally biased region" description="Basic residues" evidence="1">
    <location>
        <begin position="194"/>
        <end position="212"/>
    </location>
</feature>
<accession>A0A6J4RCL7</accession>
<feature type="compositionally biased region" description="Polar residues" evidence="1">
    <location>
        <begin position="462"/>
        <end position="471"/>
    </location>
</feature>
<feature type="compositionally biased region" description="Basic and acidic residues" evidence="1">
    <location>
        <begin position="414"/>
        <end position="428"/>
    </location>
</feature>
<evidence type="ECO:0000256" key="1">
    <source>
        <dbReference type="SAM" id="MobiDB-lite"/>
    </source>
</evidence>